<dbReference type="Proteomes" id="UP001158576">
    <property type="component" value="Chromosome 1"/>
</dbReference>
<keyword evidence="3" id="KW-1185">Reference proteome</keyword>
<dbReference type="Pfam" id="PF01871">
    <property type="entry name" value="AMMECR1"/>
    <property type="match status" value="1"/>
</dbReference>
<gene>
    <name evidence="2" type="ORF">OKIOD_LOCUS12075</name>
</gene>
<proteinExistence type="predicted"/>
<protein>
    <submittedName>
        <fullName evidence="2">Oidioi.mRNA.OKI2018_I69.chr1.g3310.t1.cds</fullName>
    </submittedName>
</protein>
<evidence type="ECO:0000259" key="1">
    <source>
        <dbReference type="PROSITE" id="PS51112"/>
    </source>
</evidence>
<sequence>MSSDQVIKPSMVVFAFDSLVNRLNGQPSPPIPADFPSQPFPLFVTWKLGPKSRVFGWKTSSNGYLRGCIGCFADLELGSGIEEYALTAALKDSRFPPVQMNEVPGLSCTVSLLTNFEECSNSYDWTLENHGIKIRFNA</sequence>
<dbReference type="Gene3D" id="3.30.700.20">
    <property type="entry name" value="Hypothetical protein ph0010, domain 1"/>
    <property type="match status" value="1"/>
</dbReference>
<dbReference type="SUPFAM" id="SSF143447">
    <property type="entry name" value="AMMECR1-like"/>
    <property type="match status" value="1"/>
</dbReference>
<dbReference type="PANTHER" id="PTHR13016">
    <property type="entry name" value="AMMECR1 HOMOLOG"/>
    <property type="match status" value="1"/>
</dbReference>
<dbReference type="EMBL" id="OU015566">
    <property type="protein sequence ID" value="CAG5107417.1"/>
    <property type="molecule type" value="Genomic_DNA"/>
</dbReference>
<dbReference type="PROSITE" id="PS51112">
    <property type="entry name" value="AMMECR1"/>
    <property type="match status" value="1"/>
</dbReference>
<organism evidence="2 3">
    <name type="scientific">Oikopleura dioica</name>
    <name type="common">Tunicate</name>
    <dbReference type="NCBI Taxonomy" id="34765"/>
    <lineage>
        <taxon>Eukaryota</taxon>
        <taxon>Metazoa</taxon>
        <taxon>Chordata</taxon>
        <taxon>Tunicata</taxon>
        <taxon>Appendicularia</taxon>
        <taxon>Copelata</taxon>
        <taxon>Oikopleuridae</taxon>
        <taxon>Oikopleura</taxon>
    </lineage>
</organism>
<dbReference type="InterPro" id="IPR023473">
    <property type="entry name" value="AMMECR1"/>
</dbReference>
<dbReference type="InterPro" id="IPR002733">
    <property type="entry name" value="AMMECR1_domain"/>
</dbReference>
<accession>A0ABN7SVG6</accession>
<feature type="domain" description="AMMECR1" evidence="1">
    <location>
        <begin position="1"/>
        <end position="138"/>
    </location>
</feature>
<name>A0ABN7SVG6_OIKDI</name>
<reference evidence="2 3" key="1">
    <citation type="submission" date="2021-04" db="EMBL/GenBank/DDBJ databases">
        <authorList>
            <person name="Bliznina A."/>
        </authorList>
    </citation>
    <scope>NUCLEOTIDE SEQUENCE [LARGE SCALE GENOMIC DNA]</scope>
</reference>
<dbReference type="InterPro" id="IPR027485">
    <property type="entry name" value="AMMECR1_N"/>
</dbReference>
<dbReference type="InterPro" id="IPR036071">
    <property type="entry name" value="AMMECR1_dom_sf"/>
</dbReference>
<evidence type="ECO:0000313" key="3">
    <source>
        <dbReference type="Proteomes" id="UP001158576"/>
    </source>
</evidence>
<evidence type="ECO:0000313" key="2">
    <source>
        <dbReference type="EMBL" id="CAG5107417.1"/>
    </source>
</evidence>
<dbReference type="PANTHER" id="PTHR13016:SF0">
    <property type="entry name" value="AMME SYNDROME CANDIDATE GENE 1 PROTEIN"/>
    <property type="match status" value="1"/>
</dbReference>